<dbReference type="EMBL" id="MFGM01000084">
    <property type="protein sequence ID" value="OGF34093.1"/>
    <property type="molecule type" value="Genomic_DNA"/>
</dbReference>
<comment type="caution">
    <text evidence="1">The sequence shown here is derived from an EMBL/GenBank/DDBJ whole genome shotgun (WGS) entry which is preliminary data.</text>
</comment>
<sequence length="106" mass="12065">MIRVTIVRREDKVEKQFNGLDVFLDVLEGDGKGCARCKRDNVFAITRSFEVVKIVRGCVPLRIDSHFAREVQTFVRQQMGHGRCLCLDCFERLTDESIGGFAPADE</sequence>
<dbReference type="Proteomes" id="UP000178656">
    <property type="component" value="Unassembled WGS sequence"/>
</dbReference>
<name>A0A1F5T5U1_9BACT</name>
<gene>
    <name evidence="1" type="ORF">A2482_04580</name>
</gene>
<proteinExistence type="predicted"/>
<evidence type="ECO:0000313" key="1">
    <source>
        <dbReference type="EMBL" id="OGF34093.1"/>
    </source>
</evidence>
<dbReference type="AlphaFoldDB" id="A0A1F5T5U1"/>
<evidence type="ECO:0000313" key="2">
    <source>
        <dbReference type="Proteomes" id="UP000178656"/>
    </source>
</evidence>
<accession>A0A1F5T5U1</accession>
<protein>
    <submittedName>
        <fullName evidence="1">Uncharacterized protein</fullName>
    </submittedName>
</protein>
<reference evidence="1 2" key="1">
    <citation type="journal article" date="2016" name="Nat. Commun.">
        <title>Thousands of microbial genomes shed light on interconnected biogeochemical processes in an aquifer system.</title>
        <authorList>
            <person name="Anantharaman K."/>
            <person name="Brown C.T."/>
            <person name="Hug L.A."/>
            <person name="Sharon I."/>
            <person name="Castelle C.J."/>
            <person name="Probst A.J."/>
            <person name="Thomas B.C."/>
            <person name="Singh A."/>
            <person name="Wilkins M.J."/>
            <person name="Karaoz U."/>
            <person name="Brodie E.L."/>
            <person name="Williams K.H."/>
            <person name="Hubbard S.S."/>
            <person name="Banfield J.F."/>
        </authorList>
    </citation>
    <scope>NUCLEOTIDE SEQUENCE [LARGE SCALE GENOMIC DNA]</scope>
</reference>
<organism evidence="1 2">
    <name type="scientific">Candidatus Falkowbacteria bacterium RIFOXYC2_FULL_48_21</name>
    <dbReference type="NCBI Taxonomy" id="1798005"/>
    <lineage>
        <taxon>Bacteria</taxon>
        <taxon>Candidatus Falkowiibacteriota</taxon>
    </lineage>
</organism>